<evidence type="ECO:0000256" key="5">
    <source>
        <dbReference type="ARBA" id="ARBA00022692"/>
    </source>
</evidence>
<feature type="domain" description="ABC transporter" evidence="14">
    <location>
        <begin position="1056"/>
        <end position="1282"/>
    </location>
</feature>
<proteinExistence type="inferred from homology"/>
<feature type="transmembrane region" description="Helical" evidence="13">
    <location>
        <begin position="697"/>
        <end position="715"/>
    </location>
</feature>
<evidence type="ECO:0000256" key="4">
    <source>
        <dbReference type="ARBA" id="ARBA00022448"/>
    </source>
</evidence>
<keyword evidence="10 13" id="KW-1133">Transmembrane helix</keyword>
<dbReference type="PROSITE" id="PS50929">
    <property type="entry name" value="ABC_TM1F"/>
    <property type="match status" value="2"/>
</dbReference>
<evidence type="ECO:0000256" key="8">
    <source>
        <dbReference type="ARBA" id="ARBA00022840"/>
    </source>
</evidence>
<dbReference type="GO" id="GO:0016020">
    <property type="term" value="C:membrane"/>
    <property type="evidence" value="ECO:0007669"/>
    <property type="project" value="UniProtKB-SubCell"/>
</dbReference>
<comment type="subcellular location">
    <subcellularLocation>
        <location evidence="1">Membrane</location>
        <topology evidence="1">Multi-pass membrane protein</topology>
    </subcellularLocation>
</comment>
<comment type="similarity">
    <text evidence="2">Belongs to the ABC transporter superfamily. ABCC family. Conjugate transporter (TC 3.A.1.208) subfamily.</text>
</comment>
<dbReference type="SMART" id="SM00382">
    <property type="entry name" value="AAA"/>
    <property type="match status" value="2"/>
</dbReference>
<dbReference type="GO" id="GO:0008559">
    <property type="term" value="F:ABC-type xenobiotic transporter activity"/>
    <property type="evidence" value="ECO:0007669"/>
    <property type="project" value="UniProtKB-EC"/>
</dbReference>
<keyword evidence="9" id="KW-1278">Translocase</keyword>
<organism evidence="16 17">
    <name type="scientific">Meloidogyne incognita</name>
    <name type="common">Southern root-knot nematode worm</name>
    <name type="synonym">Oxyuris incognita</name>
    <dbReference type="NCBI Taxonomy" id="6306"/>
    <lineage>
        <taxon>Eukaryota</taxon>
        <taxon>Metazoa</taxon>
        <taxon>Ecdysozoa</taxon>
        <taxon>Nematoda</taxon>
        <taxon>Chromadorea</taxon>
        <taxon>Rhabditida</taxon>
        <taxon>Tylenchina</taxon>
        <taxon>Tylenchomorpha</taxon>
        <taxon>Tylenchoidea</taxon>
        <taxon>Meloidogynidae</taxon>
        <taxon>Meloidogyninae</taxon>
        <taxon>Meloidogyne</taxon>
        <taxon>Meloidogyne incognita group</taxon>
    </lineage>
</organism>
<evidence type="ECO:0000313" key="16">
    <source>
        <dbReference type="Proteomes" id="UP000887563"/>
    </source>
</evidence>
<dbReference type="InterPro" id="IPR017871">
    <property type="entry name" value="ABC_transporter-like_CS"/>
</dbReference>
<evidence type="ECO:0000313" key="17">
    <source>
        <dbReference type="WBParaSite" id="Minc3s00014g00956"/>
    </source>
</evidence>
<comment type="catalytic activity">
    <reaction evidence="12">
        <text>ATP + H2O + xenobioticSide 1 = ADP + phosphate + xenobioticSide 2.</text>
        <dbReference type="EC" id="7.6.2.2"/>
    </reaction>
</comment>
<dbReference type="Pfam" id="PF00005">
    <property type="entry name" value="ABC_tran"/>
    <property type="match status" value="2"/>
</dbReference>
<dbReference type="Gene3D" id="1.20.1560.10">
    <property type="entry name" value="ABC transporter type 1, transmembrane domain"/>
    <property type="match status" value="2"/>
</dbReference>
<feature type="transmembrane region" description="Helical" evidence="13">
    <location>
        <begin position="773"/>
        <end position="800"/>
    </location>
</feature>
<keyword evidence="4" id="KW-0813">Transport</keyword>
<feature type="transmembrane region" description="Helical" evidence="13">
    <location>
        <begin position="366"/>
        <end position="391"/>
    </location>
</feature>
<dbReference type="Proteomes" id="UP000887563">
    <property type="component" value="Unplaced"/>
</dbReference>
<feature type="transmembrane region" description="Helical" evidence="13">
    <location>
        <begin position="325"/>
        <end position="354"/>
    </location>
</feature>
<feature type="transmembrane region" description="Helical" evidence="13">
    <location>
        <begin position="860"/>
        <end position="884"/>
    </location>
</feature>
<dbReference type="PANTHER" id="PTHR24223">
    <property type="entry name" value="ATP-BINDING CASSETTE SUB-FAMILY C"/>
    <property type="match status" value="1"/>
</dbReference>
<dbReference type="InterPro" id="IPR027417">
    <property type="entry name" value="P-loop_NTPase"/>
</dbReference>
<feature type="domain" description="ABC transmembrane type-1" evidence="15">
    <location>
        <begin position="107"/>
        <end position="388"/>
    </location>
</feature>
<dbReference type="InterPro" id="IPR011527">
    <property type="entry name" value="ABC1_TM_dom"/>
</dbReference>
<keyword evidence="6" id="KW-0677">Repeat</keyword>
<feature type="transmembrane region" description="Helical" evidence="13">
    <location>
        <begin position="106"/>
        <end position="130"/>
    </location>
</feature>
<dbReference type="EC" id="7.6.2.2" evidence="3"/>
<dbReference type="WBParaSite" id="Minc3s00014g00956">
    <property type="protein sequence ID" value="Minc3s00014g00956"/>
    <property type="gene ID" value="Minc3s00014g00956"/>
</dbReference>
<feature type="transmembrane region" description="Helical" evidence="13">
    <location>
        <begin position="142"/>
        <end position="166"/>
    </location>
</feature>
<reference evidence="17" key="1">
    <citation type="submission" date="2022-11" db="UniProtKB">
        <authorList>
            <consortium name="WormBaseParasite"/>
        </authorList>
    </citation>
    <scope>IDENTIFICATION</scope>
</reference>
<evidence type="ECO:0000259" key="15">
    <source>
        <dbReference type="PROSITE" id="PS50929"/>
    </source>
</evidence>
<evidence type="ECO:0000256" key="9">
    <source>
        <dbReference type="ARBA" id="ARBA00022967"/>
    </source>
</evidence>
<dbReference type="PROSITE" id="PS00211">
    <property type="entry name" value="ABC_TRANSPORTER_1"/>
    <property type="match status" value="2"/>
</dbReference>
<dbReference type="CDD" id="cd18598">
    <property type="entry name" value="ABC_6TM_MRP7_D1_like"/>
    <property type="match status" value="1"/>
</dbReference>
<dbReference type="InterPro" id="IPR036640">
    <property type="entry name" value="ABC1_TM_sf"/>
</dbReference>
<keyword evidence="11 13" id="KW-0472">Membrane</keyword>
<dbReference type="CDD" id="cd18605">
    <property type="entry name" value="ABC_6TM_MRP7_D2_like"/>
    <property type="match status" value="1"/>
</dbReference>
<keyword evidence="16" id="KW-1185">Reference proteome</keyword>
<dbReference type="GO" id="GO:0005524">
    <property type="term" value="F:ATP binding"/>
    <property type="evidence" value="ECO:0007669"/>
    <property type="project" value="UniProtKB-KW"/>
</dbReference>
<sequence length="1282" mass="144093">MLEENQSTTENVENGFISDNLTTPLIYQERTQRRLIPFLFSELFFLWTGKLMRKGYKGKLKQVDDVFDLPNSLNLTTLGSVLSHPLETETSTSFATILLRVYGRQFFLLGILRFIGDILKFAGPILLHMLISSLQTNKEMTTSYICCGLMFITMLLASLCDVHFGYRIQLLSMKAKSALLLAVYEKLLRIPAYKITDDFSSGKLINLMCTDIDRIGEFICSFHAFWGMPMDFIIALYLIYKEMGLAFLAGVLASVILIPLNKLIASKIGKYSNEMMSVKDARLKLVSELSHSMRTIKLNSWENFFETKINLIRQKELKYLRYIKFLDAICVYLWASAPSLITLMILATFTLILLEQLTAAKVFTTLALINILIMPLNAFPWVLGSMITGLVSKRRFDSFFSIKSTKDLKQFYSPISNSTTLIELEKNSFGWKSKENVVRNVQFKGEQGMLIGIIGPVGSGKSTLLVGILAETIIEGPPILLDERVLSEGFAYVGQDVWLRSGSVKENILCELPYSFERFRSAIDVCALTMDIESMPGKENYRIGGEGVTLSGGQKVRLALARAVYADKLIYLLDDPFAALDGTVASFVYENCIEKQLRSKGKLVILCTHHERFLGRADLIIQLDGEGNVLRAGPPEVILPNIVENQIIKQTDNGCEEGNDGDLSQPMEAAEYISVIDNEEKEEGTVKIRIYKTYIKAIGLCLSGLVLLSLIALQATRNATDVWLSKWSSANNSEHNNSNLFLQQDWGYPFTPRYIIPLTSINEQNQEMFYLRIYISIVGLNSISTLTRAFLFAIACIYAAKYLHQRLLSRILKANINWWDKTPCGRVTNRLSTDVSIVDTSLPFQLNICLASFFSLIGTLILTLVALPLLSILLLPLFIIYYYIQKYYRRTNVELKRICAITLSPLYSHLSETVSGLITIRSLRISEFFSSKMRTLLGYNLRSSFSSLAASTWLSVRIQMLGLFVLTIILFASILDVTIFKLSHPGLIGLAITYALSITNVLNGLLTSFIETEKELVSVERICDYINNVPMEEEKESSLLNNDDIPTIITPIEGHICFENVSLRYSPELPLAINNINFRLKAGTRTAIIGRTGAGKSTILQALLRAHPIENGRILIDDNVDLANLGFKCARSLFGYVSQHPFIFSGTLFDNLSIANTNLNNTQIEACISERGLSQWLEQFGGLNKIICEGGNNLSFGERQLISLLRLSLTRPKIILIDEATAHMDEQTHLLMSRLISRMGCTLIAIVHRLTGLDEHYDWVIEMSNGQIAREGPPSLFSQRII</sequence>
<feature type="transmembrane region" description="Helical" evidence="13">
    <location>
        <begin position="961"/>
        <end position="980"/>
    </location>
</feature>
<feature type="transmembrane region" description="Helical" evidence="13">
    <location>
        <begin position="245"/>
        <end position="265"/>
    </location>
</feature>
<evidence type="ECO:0000256" key="13">
    <source>
        <dbReference type="SAM" id="Phobius"/>
    </source>
</evidence>
<dbReference type="PANTHER" id="PTHR24223:SF330">
    <property type="entry name" value="ATP-BINDING CASSETTE SUB-FAMILY C MEMBER 10"/>
    <property type="match status" value="1"/>
</dbReference>
<protein>
    <recommendedName>
        <fullName evidence="3">ABC-type xenobiotic transporter</fullName>
        <ecNumber evidence="3">7.6.2.2</ecNumber>
    </recommendedName>
</protein>
<feature type="domain" description="ABC transmembrane type-1" evidence="15">
    <location>
        <begin position="705"/>
        <end position="1014"/>
    </location>
</feature>
<keyword evidence="5 13" id="KW-0812">Transmembrane</keyword>
<evidence type="ECO:0000256" key="1">
    <source>
        <dbReference type="ARBA" id="ARBA00004141"/>
    </source>
</evidence>
<evidence type="ECO:0000256" key="6">
    <source>
        <dbReference type="ARBA" id="ARBA00022737"/>
    </source>
</evidence>
<keyword evidence="8" id="KW-0067">ATP-binding</keyword>
<feature type="transmembrane region" description="Helical" evidence="13">
    <location>
        <begin position="218"/>
        <end position="239"/>
    </location>
</feature>
<evidence type="ECO:0000259" key="14">
    <source>
        <dbReference type="PROSITE" id="PS50893"/>
    </source>
</evidence>
<dbReference type="SUPFAM" id="SSF90123">
    <property type="entry name" value="ABC transporter transmembrane region"/>
    <property type="match status" value="2"/>
</dbReference>
<evidence type="ECO:0000256" key="3">
    <source>
        <dbReference type="ARBA" id="ARBA00012191"/>
    </source>
</evidence>
<dbReference type="InterPro" id="IPR003593">
    <property type="entry name" value="AAA+_ATPase"/>
</dbReference>
<dbReference type="PROSITE" id="PS50893">
    <property type="entry name" value="ABC_TRANSPORTER_2"/>
    <property type="match status" value="2"/>
</dbReference>
<feature type="transmembrane region" description="Helical" evidence="13">
    <location>
        <begin position="835"/>
        <end position="854"/>
    </location>
</feature>
<evidence type="ECO:0000256" key="12">
    <source>
        <dbReference type="ARBA" id="ARBA00034018"/>
    </source>
</evidence>
<dbReference type="Gene3D" id="3.40.50.300">
    <property type="entry name" value="P-loop containing nucleotide triphosphate hydrolases"/>
    <property type="match status" value="2"/>
</dbReference>
<evidence type="ECO:0000256" key="10">
    <source>
        <dbReference type="ARBA" id="ARBA00022989"/>
    </source>
</evidence>
<evidence type="ECO:0000256" key="11">
    <source>
        <dbReference type="ARBA" id="ARBA00023136"/>
    </source>
</evidence>
<dbReference type="InterPro" id="IPR003439">
    <property type="entry name" value="ABC_transporter-like_ATP-bd"/>
</dbReference>
<keyword evidence="7" id="KW-0547">Nucleotide-binding</keyword>
<name>A0A914KHX8_MELIC</name>
<evidence type="ECO:0000256" key="7">
    <source>
        <dbReference type="ARBA" id="ARBA00022741"/>
    </source>
</evidence>
<feature type="domain" description="ABC transporter" evidence="14">
    <location>
        <begin position="422"/>
        <end position="651"/>
    </location>
</feature>
<dbReference type="Pfam" id="PF00664">
    <property type="entry name" value="ABC_membrane"/>
    <property type="match status" value="2"/>
</dbReference>
<dbReference type="FunFam" id="1.20.1560.10:FF:000037">
    <property type="entry name" value="ATP-binding cassette subfamily C member 10"/>
    <property type="match status" value="1"/>
</dbReference>
<dbReference type="GO" id="GO:0016887">
    <property type="term" value="F:ATP hydrolysis activity"/>
    <property type="evidence" value="ECO:0007669"/>
    <property type="project" value="InterPro"/>
</dbReference>
<accession>A0A914KHX8</accession>
<evidence type="ECO:0000256" key="2">
    <source>
        <dbReference type="ARBA" id="ARBA00009726"/>
    </source>
</evidence>
<dbReference type="SUPFAM" id="SSF52540">
    <property type="entry name" value="P-loop containing nucleoside triphosphate hydrolases"/>
    <property type="match status" value="2"/>
</dbReference>
<dbReference type="FunFam" id="1.20.1560.10:FF:000013">
    <property type="entry name" value="ABC transporter C family member 2"/>
    <property type="match status" value="1"/>
</dbReference>
<dbReference type="InterPro" id="IPR050173">
    <property type="entry name" value="ABC_transporter_C-like"/>
</dbReference>